<dbReference type="PANTHER" id="PTHR15507:SF18">
    <property type="entry name" value="ZINC FINGER PROTEIN RLF"/>
    <property type="match status" value="1"/>
</dbReference>
<feature type="domain" description="C2H2-type" evidence="2">
    <location>
        <begin position="13"/>
        <end position="36"/>
    </location>
</feature>
<dbReference type="Pfam" id="PF26218">
    <property type="entry name" value="zf_C2H2_ZNF292"/>
    <property type="match status" value="1"/>
</dbReference>
<feature type="region of interest" description="Disordered" evidence="1">
    <location>
        <begin position="61"/>
        <end position="83"/>
    </location>
</feature>
<dbReference type="GeneTree" id="ENSGT00950000183034"/>
<evidence type="ECO:0000313" key="4">
    <source>
        <dbReference type="Proteomes" id="UP000694558"/>
    </source>
</evidence>
<dbReference type="Proteomes" id="UP000694558">
    <property type="component" value="Chromosome 17"/>
</dbReference>
<dbReference type="InterPro" id="IPR052251">
    <property type="entry name" value="GH-ZnFinger_Regulators"/>
</dbReference>
<organism evidence="3 4">
    <name type="scientific">Scophthalmus maximus</name>
    <name type="common">Turbot</name>
    <name type="synonym">Psetta maxima</name>
    <dbReference type="NCBI Taxonomy" id="52904"/>
    <lineage>
        <taxon>Eukaryota</taxon>
        <taxon>Metazoa</taxon>
        <taxon>Chordata</taxon>
        <taxon>Craniata</taxon>
        <taxon>Vertebrata</taxon>
        <taxon>Euteleostomi</taxon>
        <taxon>Actinopterygii</taxon>
        <taxon>Neopterygii</taxon>
        <taxon>Teleostei</taxon>
        <taxon>Neoteleostei</taxon>
        <taxon>Acanthomorphata</taxon>
        <taxon>Carangaria</taxon>
        <taxon>Pleuronectiformes</taxon>
        <taxon>Pleuronectoidei</taxon>
        <taxon>Scophthalmidae</taxon>
        <taxon>Scophthalmus</taxon>
    </lineage>
</organism>
<feature type="region of interest" description="Disordered" evidence="1">
    <location>
        <begin position="109"/>
        <end position="156"/>
    </location>
</feature>
<dbReference type="PROSITE" id="PS00028">
    <property type="entry name" value="ZINC_FINGER_C2H2_1"/>
    <property type="match status" value="1"/>
</dbReference>
<reference evidence="3" key="2">
    <citation type="submission" date="2025-08" db="UniProtKB">
        <authorList>
            <consortium name="Ensembl"/>
        </authorList>
    </citation>
    <scope>IDENTIFICATION</scope>
</reference>
<dbReference type="PANTHER" id="PTHR15507">
    <property type="entry name" value="ZINC FINGER PROTEIN RLF"/>
    <property type="match status" value="1"/>
</dbReference>
<dbReference type="GO" id="GO:0008270">
    <property type="term" value="F:zinc ion binding"/>
    <property type="evidence" value="ECO:0007669"/>
    <property type="project" value="UniProtKB-KW"/>
</dbReference>
<evidence type="ECO:0000313" key="3">
    <source>
        <dbReference type="Ensembl" id="ENSSMAP00000036776.1"/>
    </source>
</evidence>
<name>A0A8D3BP18_SCOMX</name>
<reference evidence="3" key="1">
    <citation type="submission" date="2023-05" db="EMBL/GenBank/DDBJ databases">
        <title>High-quality long-read genome of Scophthalmus maximus.</title>
        <authorList>
            <person name="Lien S."/>
            <person name="Martinez P."/>
        </authorList>
    </citation>
    <scope>NUCLEOTIDE SEQUENCE [LARGE SCALE GENOMIC DNA]</scope>
</reference>
<evidence type="ECO:0000256" key="1">
    <source>
        <dbReference type="SAM" id="MobiDB-lite"/>
    </source>
</evidence>
<dbReference type="GO" id="GO:0005634">
    <property type="term" value="C:nucleus"/>
    <property type="evidence" value="ECO:0007669"/>
    <property type="project" value="UniProtKB-SubCell"/>
</dbReference>
<dbReference type="GO" id="GO:0003677">
    <property type="term" value="F:DNA binding"/>
    <property type="evidence" value="ECO:0007669"/>
    <property type="project" value="UniProtKB-KW"/>
</dbReference>
<dbReference type="InterPro" id="IPR013087">
    <property type="entry name" value="Znf_C2H2_type"/>
</dbReference>
<proteinExistence type="predicted"/>
<accession>A0A8D3BP18</accession>
<dbReference type="GO" id="GO:0000981">
    <property type="term" value="F:DNA-binding transcription factor activity, RNA polymerase II-specific"/>
    <property type="evidence" value="ECO:0007669"/>
    <property type="project" value="TreeGrafter"/>
</dbReference>
<dbReference type="Ensembl" id="ENSSMAT00000068443.1">
    <property type="protein sequence ID" value="ENSSMAP00000036776.1"/>
    <property type="gene ID" value="ENSSMAG00000027549.1"/>
</dbReference>
<protein>
    <recommendedName>
        <fullName evidence="2">C2H2-type domain-containing protein</fullName>
    </recommendedName>
</protein>
<dbReference type="AlphaFoldDB" id="A0A8D3BP18"/>
<sequence length="286" mass="32028">MCQDRCLRVAYPCMVQDCDSVVTYSKSLHRHYIKVHRIGREKLSKNEDKLVFTAEHLHSIKADTQEEDNHDPLGFPEAEEEEPPLVERNGVLVGADEVLYGEANASSNKEVGKMLNGSATTPTPVRQPLKRKNELSEPPSNMKEPQPRSPSPRSFDIGAYKPIGFESSFLKFIQDTSPKDKNPVPMKRRDTFRRSCSVKENNQLGISHTRSRRTHSPLLKPHAMTGELTSVENLKSILDKALAGCGDLAIKQLQYLRPVVLLGRPVSTTTHLFPSDTNNSKLLFGS</sequence>
<dbReference type="InterPro" id="IPR058902">
    <property type="entry name" value="zf_C2H2_ZNF292/Rlf"/>
</dbReference>
<evidence type="ECO:0000259" key="2">
    <source>
        <dbReference type="PROSITE" id="PS00028"/>
    </source>
</evidence>